<dbReference type="PANTHER" id="PTHR45753">
    <property type="entry name" value="ORNITHINE CARBAMOYLTRANSFERASE, MITOCHONDRIAL"/>
    <property type="match status" value="1"/>
</dbReference>
<dbReference type="NCBIfam" id="TIGR00658">
    <property type="entry name" value="orni_carb_tr"/>
    <property type="match status" value="1"/>
</dbReference>
<evidence type="ECO:0000259" key="11">
    <source>
        <dbReference type="Pfam" id="PF00185"/>
    </source>
</evidence>
<dbReference type="Pfam" id="PF02729">
    <property type="entry name" value="OTCace_N"/>
    <property type="match status" value="1"/>
</dbReference>
<feature type="binding site" evidence="10">
    <location>
        <position position="164"/>
    </location>
    <ligand>
        <name>L-ornithine</name>
        <dbReference type="ChEBI" id="CHEBI:46911"/>
    </ligand>
</feature>
<reference evidence="13 14" key="1">
    <citation type="journal article" date="2019" name="Front. Microbiol.">
        <title>Thermoanaerosceptrum fracticalcis gen. nov. sp. nov., a Novel Fumarate-Fermenting Microorganism From a Deep Fractured Carbonate Aquifer of the US Great Basin.</title>
        <authorList>
            <person name="Hamilton-Brehm S.D."/>
            <person name="Stewart L.E."/>
            <person name="Zavarin M."/>
            <person name="Caldwell M."/>
            <person name="Lawson P.A."/>
            <person name="Onstott T.C."/>
            <person name="Grzymski J."/>
            <person name="Neveux I."/>
            <person name="Lollar B.S."/>
            <person name="Russell C.E."/>
            <person name="Moser D.P."/>
        </authorList>
    </citation>
    <scope>NUCLEOTIDE SEQUENCE [LARGE SCALE GENOMIC DNA]</scope>
    <source>
        <strain evidence="13 14">DRI-13</strain>
    </source>
</reference>
<feature type="binding site" evidence="10">
    <location>
        <position position="295"/>
    </location>
    <ligand>
        <name>carbamoyl phosphate</name>
        <dbReference type="ChEBI" id="CHEBI:58228"/>
    </ligand>
</feature>
<evidence type="ECO:0000256" key="7">
    <source>
        <dbReference type="ARBA" id="ARBA00022490"/>
    </source>
</evidence>
<comment type="catalytic activity">
    <reaction evidence="9 10">
        <text>carbamoyl phosphate + L-ornithine = L-citrulline + phosphate + H(+)</text>
        <dbReference type="Rhea" id="RHEA:19513"/>
        <dbReference type="ChEBI" id="CHEBI:15378"/>
        <dbReference type="ChEBI" id="CHEBI:43474"/>
        <dbReference type="ChEBI" id="CHEBI:46911"/>
        <dbReference type="ChEBI" id="CHEBI:57743"/>
        <dbReference type="ChEBI" id="CHEBI:58228"/>
        <dbReference type="EC" id="2.1.3.3"/>
    </reaction>
</comment>
<dbReference type="GO" id="GO:0019240">
    <property type="term" value="P:citrulline biosynthetic process"/>
    <property type="evidence" value="ECO:0007669"/>
    <property type="project" value="TreeGrafter"/>
</dbReference>
<dbReference type="SUPFAM" id="SSF53671">
    <property type="entry name" value="Aspartate/ornithine carbamoyltransferase"/>
    <property type="match status" value="1"/>
</dbReference>
<evidence type="ECO:0000256" key="5">
    <source>
        <dbReference type="ARBA" id="ARBA00013007"/>
    </source>
</evidence>
<dbReference type="GO" id="GO:0016597">
    <property type="term" value="F:amino acid binding"/>
    <property type="evidence" value="ECO:0007669"/>
    <property type="project" value="InterPro"/>
</dbReference>
<feature type="domain" description="Aspartate/ornithine carbamoyltransferase carbamoyl-P binding" evidence="12">
    <location>
        <begin position="6"/>
        <end position="146"/>
    </location>
</feature>
<comment type="similarity">
    <text evidence="4 10">Belongs to the aspartate/ornithine carbamoyltransferase superfamily. OTCase family.</text>
</comment>
<evidence type="ECO:0000256" key="8">
    <source>
        <dbReference type="ARBA" id="ARBA00022679"/>
    </source>
</evidence>
<feature type="binding site" evidence="10">
    <location>
        <position position="82"/>
    </location>
    <ligand>
        <name>carbamoyl phosphate</name>
        <dbReference type="ChEBI" id="CHEBI:58228"/>
    </ligand>
</feature>
<dbReference type="FunFam" id="3.40.50.1370:FF:000008">
    <property type="entry name" value="Ornithine carbamoyltransferase"/>
    <property type="match status" value="1"/>
</dbReference>
<evidence type="ECO:0000256" key="2">
    <source>
        <dbReference type="ARBA" id="ARBA00004496"/>
    </source>
</evidence>
<evidence type="ECO:0000313" key="13">
    <source>
        <dbReference type="EMBL" id="QNB47497.1"/>
    </source>
</evidence>
<keyword evidence="7 10" id="KW-0963">Cytoplasm</keyword>
<dbReference type="AlphaFoldDB" id="A0A7G6E5Z3"/>
<feature type="binding site" evidence="10">
    <location>
        <position position="106"/>
    </location>
    <ligand>
        <name>carbamoyl phosphate</name>
        <dbReference type="ChEBI" id="CHEBI:58228"/>
    </ligand>
</feature>
<dbReference type="EMBL" id="CP045798">
    <property type="protein sequence ID" value="QNB47497.1"/>
    <property type="molecule type" value="Genomic_DNA"/>
</dbReference>
<dbReference type="InterPro" id="IPR006131">
    <property type="entry name" value="Asp_carbamoyltransf_Asp/Orn-bd"/>
</dbReference>
<sequence>MDLKGRDFLTLADFSQDEIWYLLQLARDLKEKQKAGIPHEYLKGKTLAMIFQKASTRTRVSFEAAMYHLGGFPMFLSKNDLQMGRGEPIEDTARVLSRYVDGIMIRTYSHKEVEDLARYASVPVINGLTDDYHPTQALADLLTIWEHKSALAGLKLAYIGDGNNMAHSLLLGGALMGMEVVVASPEGYQPSAAVVKRAKALAVDGEKIKVVIDPKEAVQEADVLYTDVWASMGQEEEAAIRKKALAQYQINQELLKHAKKDAIVMHCLPAHRGEEITAEVMEGPQSVVFDEAENRLHAHKAILAAVIK</sequence>
<dbReference type="Proteomes" id="UP000515847">
    <property type="component" value="Chromosome"/>
</dbReference>
<feature type="binding site" evidence="10">
    <location>
        <begin position="55"/>
        <end position="58"/>
    </location>
    <ligand>
        <name>carbamoyl phosphate</name>
        <dbReference type="ChEBI" id="CHEBI:58228"/>
    </ligand>
</feature>
<proteinExistence type="inferred from homology"/>
<dbReference type="PRINTS" id="PR00100">
    <property type="entry name" value="AOTCASE"/>
</dbReference>
<dbReference type="InterPro" id="IPR024904">
    <property type="entry name" value="OTCase_ArgI"/>
</dbReference>
<evidence type="ECO:0000256" key="6">
    <source>
        <dbReference type="ARBA" id="ARBA00016634"/>
    </source>
</evidence>
<evidence type="ECO:0000256" key="3">
    <source>
        <dbReference type="ARBA" id="ARBA00004975"/>
    </source>
</evidence>
<dbReference type="InterPro" id="IPR006132">
    <property type="entry name" value="Asp/Orn_carbamoyltranf_P-bd"/>
</dbReference>
<dbReference type="KEGG" id="tfr:BR63_15120"/>
<evidence type="ECO:0000259" key="12">
    <source>
        <dbReference type="Pfam" id="PF02729"/>
    </source>
</evidence>
<dbReference type="InterPro" id="IPR006130">
    <property type="entry name" value="Asp/Orn_carbamoylTrfase"/>
</dbReference>
<dbReference type="Pfam" id="PF00185">
    <property type="entry name" value="OTCace"/>
    <property type="match status" value="1"/>
</dbReference>
<dbReference type="HAMAP" id="MF_01109">
    <property type="entry name" value="OTCase"/>
    <property type="match status" value="1"/>
</dbReference>
<comment type="pathway">
    <text evidence="3">Amino-acid biosynthesis; L-arginine biosynthesis; L-arginine from L-ornithine and carbamoyl phosphate: step 1/3.</text>
</comment>
<dbReference type="InterPro" id="IPR036901">
    <property type="entry name" value="Asp/Orn_carbamoylTrfase_sf"/>
</dbReference>
<feature type="binding site" evidence="10">
    <location>
        <begin position="231"/>
        <end position="232"/>
    </location>
    <ligand>
        <name>L-ornithine</name>
        <dbReference type="ChEBI" id="CHEBI:46911"/>
    </ligand>
</feature>
<dbReference type="Gene3D" id="3.40.50.1370">
    <property type="entry name" value="Aspartate/ornithine carbamoyltransferase"/>
    <property type="match status" value="2"/>
</dbReference>
<keyword evidence="14" id="KW-1185">Reference proteome</keyword>
<evidence type="ECO:0000256" key="9">
    <source>
        <dbReference type="ARBA" id="ARBA00048772"/>
    </source>
</evidence>
<evidence type="ECO:0000313" key="14">
    <source>
        <dbReference type="Proteomes" id="UP000515847"/>
    </source>
</evidence>
<protein>
    <recommendedName>
        <fullName evidence="6 10">Ornithine carbamoyltransferase</fullName>
        <shortName evidence="10">OTCase</shortName>
        <ecNumber evidence="5 10">2.1.3.3</ecNumber>
    </recommendedName>
</protein>
<dbReference type="OrthoDB" id="9802587at2"/>
<feature type="binding site" evidence="10">
    <location>
        <position position="227"/>
    </location>
    <ligand>
        <name>L-ornithine</name>
        <dbReference type="ChEBI" id="CHEBI:46911"/>
    </ligand>
</feature>
<dbReference type="GO" id="GO:0005737">
    <property type="term" value="C:cytoplasm"/>
    <property type="evidence" value="ECO:0007669"/>
    <property type="project" value="UniProtKB-SubCell"/>
</dbReference>
<dbReference type="GO" id="GO:0042450">
    <property type="term" value="P:L-arginine biosynthetic process via ornithine"/>
    <property type="evidence" value="ECO:0007669"/>
    <property type="project" value="UniProtKB-UniRule"/>
</dbReference>
<evidence type="ECO:0000256" key="4">
    <source>
        <dbReference type="ARBA" id="ARBA00007805"/>
    </source>
</evidence>
<feature type="binding site" evidence="10">
    <location>
        <begin position="133"/>
        <end position="136"/>
    </location>
    <ligand>
        <name>carbamoyl phosphate</name>
        <dbReference type="ChEBI" id="CHEBI:58228"/>
    </ligand>
</feature>
<comment type="subcellular location">
    <subcellularLocation>
        <location evidence="2 10">Cytoplasm</location>
    </subcellularLocation>
</comment>
<evidence type="ECO:0000256" key="1">
    <source>
        <dbReference type="ARBA" id="ARBA00003822"/>
    </source>
</evidence>
<dbReference type="PRINTS" id="PR00102">
    <property type="entry name" value="OTCASE"/>
</dbReference>
<feature type="domain" description="Aspartate/ornithine carbamoyltransferase Asp/Orn-binding" evidence="11">
    <location>
        <begin position="153"/>
        <end position="305"/>
    </location>
</feature>
<keyword evidence="8 10" id="KW-0808">Transferase</keyword>
<gene>
    <name evidence="13" type="primary">argF</name>
    <name evidence="13" type="ORF">BR63_15120</name>
</gene>
<organism evidence="13 14">
    <name type="scientific">Thermanaerosceptrum fracticalcis</name>
    <dbReference type="NCBI Taxonomy" id="1712410"/>
    <lineage>
        <taxon>Bacteria</taxon>
        <taxon>Bacillati</taxon>
        <taxon>Bacillota</taxon>
        <taxon>Clostridia</taxon>
        <taxon>Eubacteriales</taxon>
        <taxon>Peptococcaceae</taxon>
        <taxon>Thermanaerosceptrum</taxon>
    </lineage>
</organism>
<comment type="function">
    <text evidence="1">Reversibly catalyzes the transfer of the carbamoyl group from carbamoyl phosphate (CP) to the N(epsilon) atom of ornithine (ORN) to produce L-citrulline.</text>
</comment>
<dbReference type="EC" id="2.1.3.3" evidence="5 10"/>
<feature type="binding site" evidence="10">
    <location>
        <begin position="267"/>
        <end position="268"/>
    </location>
    <ligand>
        <name>carbamoyl phosphate</name>
        <dbReference type="ChEBI" id="CHEBI:58228"/>
    </ligand>
</feature>
<dbReference type="InterPro" id="IPR002292">
    <property type="entry name" value="Orn/put_carbamltrans"/>
</dbReference>
<dbReference type="PANTHER" id="PTHR45753:SF3">
    <property type="entry name" value="ORNITHINE TRANSCARBAMYLASE, MITOCHONDRIAL"/>
    <property type="match status" value="1"/>
</dbReference>
<dbReference type="NCBIfam" id="NF001986">
    <property type="entry name" value="PRK00779.1"/>
    <property type="match status" value="1"/>
</dbReference>
<evidence type="ECO:0000256" key="10">
    <source>
        <dbReference type="HAMAP-Rule" id="MF_01109"/>
    </source>
</evidence>
<dbReference type="PROSITE" id="PS00097">
    <property type="entry name" value="CARBAMOYLTRANSFERASE"/>
    <property type="match status" value="1"/>
</dbReference>
<name>A0A7G6E5Z3_THEFR</name>
<dbReference type="FunFam" id="3.40.50.1370:FF:000016">
    <property type="entry name" value="Ornithine carbamoyltransferase"/>
    <property type="match status" value="1"/>
</dbReference>
<dbReference type="RefSeq" id="WP_034423451.1">
    <property type="nucleotide sequence ID" value="NZ_CP045798.1"/>
</dbReference>
<dbReference type="GO" id="GO:0004585">
    <property type="term" value="F:ornithine carbamoyltransferase activity"/>
    <property type="evidence" value="ECO:0007669"/>
    <property type="project" value="UniProtKB-UniRule"/>
</dbReference>
<accession>A0A7G6E5Z3</accession>